<reference evidence="6 7" key="1">
    <citation type="journal article" date="2016" name="Nat. Commun.">
        <title>Thousands of microbial genomes shed light on interconnected biogeochemical processes in an aquifer system.</title>
        <authorList>
            <person name="Anantharaman K."/>
            <person name="Brown C.T."/>
            <person name="Hug L.A."/>
            <person name="Sharon I."/>
            <person name="Castelle C.J."/>
            <person name="Probst A.J."/>
            <person name="Thomas B.C."/>
            <person name="Singh A."/>
            <person name="Wilkins M.J."/>
            <person name="Karaoz U."/>
            <person name="Brodie E.L."/>
            <person name="Williams K.H."/>
            <person name="Hubbard S.S."/>
            <person name="Banfield J.F."/>
        </authorList>
    </citation>
    <scope>NUCLEOTIDE SEQUENCE [LARGE SCALE GENOMIC DNA]</scope>
</reference>
<protein>
    <recommendedName>
        <fullName evidence="5">Glycine zipper 2TM domain-containing protein</fullName>
    </recommendedName>
</protein>
<feature type="region of interest" description="Disordered" evidence="3">
    <location>
        <begin position="72"/>
        <end position="99"/>
    </location>
</feature>
<evidence type="ECO:0000256" key="3">
    <source>
        <dbReference type="SAM" id="MobiDB-lite"/>
    </source>
</evidence>
<feature type="domain" description="Glycine zipper 2TM" evidence="5">
    <location>
        <begin position="30"/>
        <end position="71"/>
    </location>
</feature>
<dbReference type="GO" id="GO:0019867">
    <property type="term" value="C:outer membrane"/>
    <property type="evidence" value="ECO:0007669"/>
    <property type="project" value="InterPro"/>
</dbReference>
<evidence type="ECO:0000259" key="5">
    <source>
        <dbReference type="Pfam" id="PF05433"/>
    </source>
</evidence>
<proteinExistence type="predicted"/>
<dbReference type="InterPro" id="IPR051407">
    <property type="entry name" value="Bact_OM_lipoprot/Surf_antigen"/>
</dbReference>
<dbReference type="PANTHER" id="PTHR35603:SF2">
    <property type="entry name" value="OUTER MEMBRANE LIPOPROTEIN"/>
    <property type="match status" value="1"/>
</dbReference>
<dbReference type="PANTHER" id="PTHR35603">
    <property type="match status" value="1"/>
</dbReference>
<comment type="subcellular location">
    <subcellularLocation>
        <location evidence="1">Membrane</location>
    </subcellularLocation>
</comment>
<dbReference type="AlphaFoldDB" id="A0A1G2CVB9"/>
<evidence type="ECO:0000256" key="2">
    <source>
        <dbReference type="ARBA" id="ARBA00023136"/>
    </source>
</evidence>
<sequence length="164" mass="17364">MKKTLCAALSVSALLFATTGCVTNPSKQDVGTVLGAVVGGVVGSQFGGGNGKTIFTIAGALAGAWAGSSVGRSMDAEDHRQTEETLRSGLNGPTNGYQSHQWEHDARQYESNVYPAPAPRGYDRNCKSFTQEVIVKMDGRSEVATTRGVACRNPRTGDWEIQPN</sequence>
<organism evidence="6 7">
    <name type="scientific">Candidatus Lloydbacteria bacterium RIFCSPHIGHO2_01_FULL_49_22</name>
    <dbReference type="NCBI Taxonomy" id="1798658"/>
    <lineage>
        <taxon>Bacteria</taxon>
        <taxon>Candidatus Lloydiibacteriota</taxon>
    </lineage>
</organism>
<dbReference type="PROSITE" id="PS51257">
    <property type="entry name" value="PROKAR_LIPOPROTEIN"/>
    <property type="match status" value="1"/>
</dbReference>
<feature type="compositionally biased region" description="Basic and acidic residues" evidence="3">
    <location>
        <begin position="74"/>
        <end position="86"/>
    </location>
</feature>
<keyword evidence="4" id="KW-0732">Signal</keyword>
<name>A0A1G2CVB9_9BACT</name>
<evidence type="ECO:0000313" key="7">
    <source>
        <dbReference type="Proteomes" id="UP000177122"/>
    </source>
</evidence>
<dbReference type="Proteomes" id="UP000177122">
    <property type="component" value="Unassembled WGS sequence"/>
</dbReference>
<gene>
    <name evidence="6" type="ORF">A2845_05295</name>
</gene>
<dbReference type="Pfam" id="PF05433">
    <property type="entry name" value="Rick_17kDa_Anti"/>
    <property type="match status" value="1"/>
</dbReference>
<feature type="chain" id="PRO_5009582416" description="Glycine zipper 2TM domain-containing protein" evidence="4">
    <location>
        <begin position="18"/>
        <end position="164"/>
    </location>
</feature>
<dbReference type="EMBL" id="MHLI01000022">
    <property type="protein sequence ID" value="OGZ04680.1"/>
    <property type="molecule type" value="Genomic_DNA"/>
</dbReference>
<keyword evidence="2" id="KW-0472">Membrane</keyword>
<dbReference type="InterPro" id="IPR008816">
    <property type="entry name" value="Gly_zipper_2TM_dom"/>
</dbReference>
<feature type="signal peptide" evidence="4">
    <location>
        <begin position="1"/>
        <end position="17"/>
    </location>
</feature>
<evidence type="ECO:0000256" key="1">
    <source>
        <dbReference type="ARBA" id="ARBA00004370"/>
    </source>
</evidence>
<accession>A0A1G2CVB9</accession>
<evidence type="ECO:0000256" key="4">
    <source>
        <dbReference type="SAM" id="SignalP"/>
    </source>
</evidence>
<comment type="caution">
    <text evidence="6">The sequence shown here is derived from an EMBL/GenBank/DDBJ whole genome shotgun (WGS) entry which is preliminary data.</text>
</comment>
<evidence type="ECO:0000313" key="6">
    <source>
        <dbReference type="EMBL" id="OGZ04680.1"/>
    </source>
</evidence>